<evidence type="ECO:0008006" key="3">
    <source>
        <dbReference type="Google" id="ProtNLM"/>
    </source>
</evidence>
<reference evidence="1 2" key="1">
    <citation type="submission" date="2019-07" db="EMBL/GenBank/DDBJ databases">
        <title>New species of Amycolatopsis and Streptomyces.</title>
        <authorList>
            <person name="Duangmal K."/>
            <person name="Teo W.F.A."/>
            <person name="Lipun K."/>
        </authorList>
    </citation>
    <scope>NUCLEOTIDE SEQUENCE [LARGE SCALE GENOMIC DNA]</scope>
    <source>
        <strain evidence="1 2">NBRC 106415</strain>
    </source>
</reference>
<evidence type="ECO:0000313" key="1">
    <source>
        <dbReference type="EMBL" id="MPY63114.1"/>
    </source>
</evidence>
<accession>A0A5N8XUR3</accession>
<comment type="caution">
    <text evidence="1">The sequence shown here is derived from an EMBL/GenBank/DDBJ whole genome shotgun (WGS) entry which is preliminary data.</text>
</comment>
<organism evidence="1 2">
    <name type="scientific">Streptomyces spongiae</name>
    <dbReference type="NCBI Taxonomy" id="565072"/>
    <lineage>
        <taxon>Bacteria</taxon>
        <taxon>Bacillati</taxon>
        <taxon>Actinomycetota</taxon>
        <taxon>Actinomycetes</taxon>
        <taxon>Kitasatosporales</taxon>
        <taxon>Streptomycetaceae</taxon>
        <taxon>Streptomyces</taxon>
    </lineage>
</organism>
<protein>
    <recommendedName>
        <fullName evidence="3">Rpn family recombination-promoting nuclease/putative transposase</fullName>
    </recommendedName>
</protein>
<dbReference type="AlphaFoldDB" id="A0A5N8XUR3"/>
<dbReference type="PANTHER" id="PTHR34613">
    <property type="entry name" value="SLL0800 PROTEIN"/>
    <property type="match status" value="1"/>
</dbReference>
<keyword evidence="2" id="KW-1185">Reference proteome</keyword>
<dbReference type="RefSeq" id="WP_152776420.1">
    <property type="nucleotide sequence ID" value="NZ_VJZC01000512.1"/>
</dbReference>
<proteinExistence type="predicted"/>
<dbReference type="PANTHER" id="PTHR34613:SF1">
    <property type="entry name" value="SLL6017 PROTEIN"/>
    <property type="match status" value="1"/>
</dbReference>
<evidence type="ECO:0000313" key="2">
    <source>
        <dbReference type="Proteomes" id="UP000400924"/>
    </source>
</evidence>
<name>A0A5N8XUR3_9ACTN</name>
<sequence length="307" mass="33967">MVTSTHEASHRIFQEHPEALAPVFEALGLPPPTKAIVEALTPDATEIRPMERRVDTVLKVEPSDGDGFLLAVEAQTQRAPDKGANWAYYVAYLRAKFDLPVLLVAVCRRRSTATWAAGPFECRVGPWVTQSTRPFVLGPDSVPEITDESMIVREPAMATVAAIVHSESANITAILDILARGMRSFDKATAKYWCEFLEVGLKDTPARETWKGLQKMVATYFPGHGTLFEETYLEGKAEGKAEGEATLILRLLERRGIPVPEDVRERVLGCTDLDTLTLWFDRSLTAATVEELFAQAPETQENGAERP</sequence>
<dbReference type="EMBL" id="VJZC01000512">
    <property type="protein sequence ID" value="MPY63114.1"/>
    <property type="molecule type" value="Genomic_DNA"/>
</dbReference>
<dbReference type="Proteomes" id="UP000400924">
    <property type="component" value="Unassembled WGS sequence"/>
</dbReference>
<dbReference type="OrthoDB" id="4533444at2"/>
<gene>
    <name evidence="1" type="ORF">FNH08_39980</name>
</gene>